<organism evidence="2 3">
    <name type="scientific">Delphinapterus leucas</name>
    <name type="common">Beluga whale</name>
    <dbReference type="NCBI Taxonomy" id="9749"/>
    <lineage>
        <taxon>Eukaryota</taxon>
        <taxon>Metazoa</taxon>
        <taxon>Chordata</taxon>
        <taxon>Craniata</taxon>
        <taxon>Vertebrata</taxon>
        <taxon>Euteleostomi</taxon>
        <taxon>Mammalia</taxon>
        <taxon>Eutheria</taxon>
        <taxon>Laurasiatheria</taxon>
        <taxon>Artiodactyla</taxon>
        <taxon>Whippomorpha</taxon>
        <taxon>Cetacea</taxon>
        <taxon>Odontoceti</taxon>
        <taxon>Monodontidae</taxon>
        <taxon>Delphinapterus</taxon>
    </lineage>
</organism>
<reference evidence="3" key="1">
    <citation type="submission" date="2025-08" db="UniProtKB">
        <authorList>
            <consortium name="RefSeq"/>
        </authorList>
    </citation>
    <scope>IDENTIFICATION</scope>
    <source>
        <tissue evidence="3">Blood</tissue>
    </source>
</reference>
<sequence length="184" mass="18878">MFAKGPDGLGDEEDWRRRALAGAVGTPAAGGAGGGPASARATSRASGRGGAVCAGTGGCGVGGVASALSSSTSFCCCLRGPRRAGPGQPFRAPGAGGQPPRTTGARGARAEFRGPRPEAAAGRRGSAAQGKCSARYWNLVPEINSIRGQLDLLWLGPTHSLRHWCRVMDLHSQPWRLTHEPRTP</sequence>
<name>A0A7F8K900_DELLE</name>
<dbReference type="GeneID" id="115802054"/>
<evidence type="ECO:0000256" key="1">
    <source>
        <dbReference type="SAM" id="MobiDB-lite"/>
    </source>
</evidence>
<accession>A0A7F8K900</accession>
<dbReference type="RefSeq" id="XP_030616217.1">
    <property type="nucleotide sequence ID" value="XM_030760357.1"/>
</dbReference>
<gene>
    <name evidence="3" type="primary">LOC115802054</name>
</gene>
<dbReference type="InParanoid" id="A0A7F8K900"/>
<dbReference type="KEGG" id="dle:115802054"/>
<evidence type="ECO:0000313" key="3">
    <source>
        <dbReference type="RefSeq" id="XP_030616217.1"/>
    </source>
</evidence>
<dbReference type="AlphaFoldDB" id="A0A7F8K900"/>
<feature type="region of interest" description="Disordered" evidence="1">
    <location>
        <begin position="25"/>
        <end position="47"/>
    </location>
</feature>
<feature type="region of interest" description="Disordered" evidence="1">
    <location>
        <begin position="87"/>
        <end position="126"/>
    </location>
</feature>
<feature type="compositionally biased region" description="Low complexity" evidence="1">
    <location>
        <begin position="37"/>
        <end position="46"/>
    </location>
</feature>
<dbReference type="Proteomes" id="UP000248483">
    <property type="component" value="Unplaced"/>
</dbReference>
<evidence type="ECO:0000313" key="2">
    <source>
        <dbReference type="Proteomes" id="UP000248483"/>
    </source>
</evidence>
<feature type="compositionally biased region" description="Low complexity" evidence="1">
    <location>
        <begin position="117"/>
        <end position="126"/>
    </location>
</feature>
<keyword evidence="2" id="KW-1185">Reference proteome</keyword>
<proteinExistence type="predicted"/>
<protein>
    <submittedName>
        <fullName evidence="3">Uncharacterized protein LOC115802054</fullName>
    </submittedName>
</protein>